<evidence type="ECO:0000259" key="2">
    <source>
        <dbReference type="Pfam" id="PF01370"/>
    </source>
</evidence>
<dbReference type="InterPro" id="IPR001509">
    <property type="entry name" value="Epimerase_deHydtase"/>
</dbReference>
<reference evidence="3 4" key="1">
    <citation type="submission" date="2020-08" db="EMBL/GenBank/DDBJ databases">
        <title>Genomic Encyclopedia of Type Strains, Phase IV (KMG-IV): sequencing the most valuable type-strain genomes for metagenomic binning, comparative biology and taxonomic classification.</title>
        <authorList>
            <person name="Goeker M."/>
        </authorList>
    </citation>
    <scope>NUCLEOTIDE SEQUENCE [LARGE SCALE GENOMIC DNA]</scope>
    <source>
        <strain evidence="3 4">DSM 101465</strain>
    </source>
</reference>
<dbReference type="AlphaFoldDB" id="A0A841K457"/>
<keyword evidence="4" id="KW-1185">Reference proteome</keyword>
<protein>
    <submittedName>
        <fullName evidence="3">Nucleoside-diphosphate-sugar epimerase</fullName>
    </submittedName>
</protein>
<keyword evidence="1" id="KW-0520">NAD</keyword>
<evidence type="ECO:0000313" key="3">
    <source>
        <dbReference type="EMBL" id="MBB6167297.1"/>
    </source>
</evidence>
<dbReference type="InterPro" id="IPR036291">
    <property type="entry name" value="NAD(P)-bd_dom_sf"/>
</dbReference>
<feature type="domain" description="NAD-dependent epimerase/dehydratase" evidence="2">
    <location>
        <begin position="99"/>
        <end position="213"/>
    </location>
</feature>
<evidence type="ECO:0000256" key="1">
    <source>
        <dbReference type="ARBA" id="ARBA00023027"/>
    </source>
</evidence>
<dbReference type="Pfam" id="PF01370">
    <property type="entry name" value="Epimerase"/>
    <property type="match status" value="1"/>
</dbReference>
<dbReference type="PANTHER" id="PTHR43574">
    <property type="entry name" value="EPIMERASE-RELATED"/>
    <property type="match status" value="1"/>
</dbReference>
<dbReference type="Proteomes" id="UP000588017">
    <property type="component" value="Unassembled WGS sequence"/>
</dbReference>
<dbReference type="RefSeq" id="WP_183332712.1">
    <property type="nucleotide sequence ID" value="NZ_BMHX01000002.1"/>
</dbReference>
<dbReference type="SUPFAM" id="SSF51735">
    <property type="entry name" value="NAD(P)-binding Rossmann-fold domains"/>
    <property type="match status" value="1"/>
</dbReference>
<organism evidence="3 4">
    <name type="scientific">Chelatococcus composti</name>
    <dbReference type="NCBI Taxonomy" id="1743235"/>
    <lineage>
        <taxon>Bacteria</taxon>
        <taxon>Pseudomonadati</taxon>
        <taxon>Pseudomonadota</taxon>
        <taxon>Alphaproteobacteria</taxon>
        <taxon>Hyphomicrobiales</taxon>
        <taxon>Chelatococcaceae</taxon>
        <taxon>Chelatococcus</taxon>
    </lineage>
</organism>
<accession>A0A841K457</accession>
<gene>
    <name evidence="3" type="ORF">HNQ73_000915</name>
</gene>
<dbReference type="Gene3D" id="3.40.50.720">
    <property type="entry name" value="NAD(P)-binding Rossmann-like Domain"/>
    <property type="match status" value="1"/>
</dbReference>
<comment type="caution">
    <text evidence="3">The sequence shown here is derived from an EMBL/GenBank/DDBJ whole genome shotgun (WGS) entry which is preliminary data.</text>
</comment>
<sequence>MNLFVFGLGYSASHFVARHRDRFERVWATVRTPENAAAVNAAPGGVEAFVFTGEKLQEAAAEALAQADALIVSIPPGPQGDVVLAAAREAVAGAPRLGWIAYLSTVGVYGDHGGAWVDENAPLNPSQGRTRQRVVAEEAWLALGRETGKAVQIFRLAGIYGPGGRSPLGKLLRGEAQRIVKPGQVFNRIHVEDIAAALAASLARPSPGAIYNVSDDEPAPPQDVVAYAAELAGVALPPEVPFEEADLPPMARSFYADNRRVSNRRLREELGVTLAYPTYREGIAALARTELAGRN</sequence>
<proteinExistence type="predicted"/>
<dbReference type="EMBL" id="JACHEH010000002">
    <property type="protein sequence ID" value="MBB6167297.1"/>
    <property type="molecule type" value="Genomic_DNA"/>
</dbReference>
<name>A0A841K457_9HYPH</name>
<evidence type="ECO:0000313" key="4">
    <source>
        <dbReference type="Proteomes" id="UP000588017"/>
    </source>
</evidence>